<sequence>MTALLPPAHPDLACEIVQVPHGVRLLCPDGRSFLLRGTTVEKLVEGRLPDAILQTMATLGLVVDRTPITVAVVGSGSLAAAVREAVQSVCGALVVELGEGTGRRSSSGHWSILADPGSRLSPGLTVVCPQDPLGLREPVQLCQDRGIPVVVGWAGTSGAWLGPVALPTRPGCQDCLDTGMARRDPLWAHTAAALAGSSSAWGPRQWVAQQISRLVDQGSRGADWITPSWSSWTSEHHHTAILDPLPDCPRCRPHRHSPAPRAA</sequence>
<gene>
    <name evidence="1" type="ORF">NCTC13652_00941</name>
</gene>
<evidence type="ECO:0000313" key="1">
    <source>
        <dbReference type="EMBL" id="VEI02757.1"/>
    </source>
</evidence>
<keyword evidence="2" id="KW-1185">Reference proteome</keyword>
<dbReference type="Proteomes" id="UP000277858">
    <property type="component" value="Chromosome"/>
</dbReference>
<protein>
    <submittedName>
        <fullName evidence="1">Uncharacterized protein</fullName>
    </submittedName>
</protein>
<dbReference type="Gene3D" id="3.40.50.720">
    <property type="entry name" value="NAD(P)-binding Rossmann-like Domain"/>
    <property type="match status" value="1"/>
</dbReference>
<dbReference type="GeneID" id="82885514"/>
<dbReference type="AlphaFoldDB" id="A0A3S4YWH2"/>
<reference evidence="1 2" key="1">
    <citation type="submission" date="2018-12" db="EMBL/GenBank/DDBJ databases">
        <authorList>
            <consortium name="Pathogen Informatics"/>
        </authorList>
    </citation>
    <scope>NUCLEOTIDE SEQUENCE [LARGE SCALE GENOMIC DNA]</scope>
    <source>
        <strain evidence="1 2">NCTC13652</strain>
    </source>
</reference>
<accession>A0A3S4YWH2</accession>
<evidence type="ECO:0000313" key="2">
    <source>
        <dbReference type="Proteomes" id="UP000277858"/>
    </source>
</evidence>
<name>A0A3S4YWH2_9ACTN</name>
<dbReference type="OrthoDB" id="3727586at2"/>
<organism evidence="1 2">
    <name type="scientific">Acidipropionibacterium jensenii</name>
    <dbReference type="NCBI Taxonomy" id="1749"/>
    <lineage>
        <taxon>Bacteria</taxon>
        <taxon>Bacillati</taxon>
        <taxon>Actinomycetota</taxon>
        <taxon>Actinomycetes</taxon>
        <taxon>Propionibacteriales</taxon>
        <taxon>Propionibacteriaceae</taxon>
        <taxon>Acidipropionibacterium</taxon>
    </lineage>
</organism>
<dbReference type="EMBL" id="LR134473">
    <property type="protein sequence ID" value="VEI02757.1"/>
    <property type="molecule type" value="Genomic_DNA"/>
</dbReference>
<dbReference type="RefSeq" id="WP_028703298.1">
    <property type="nucleotide sequence ID" value="NZ_CP025570.1"/>
</dbReference>
<proteinExistence type="predicted"/>